<feature type="compositionally biased region" description="Basic and acidic residues" evidence="1">
    <location>
        <begin position="1"/>
        <end position="10"/>
    </location>
</feature>
<feature type="region of interest" description="Disordered" evidence="1">
    <location>
        <begin position="160"/>
        <end position="227"/>
    </location>
</feature>
<proteinExistence type="predicted"/>
<feature type="compositionally biased region" description="Polar residues" evidence="1">
    <location>
        <begin position="190"/>
        <end position="208"/>
    </location>
</feature>
<accession>A0A0B6ZLU6</accession>
<feature type="non-terminal residue" evidence="2">
    <location>
        <position position="227"/>
    </location>
</feature>
<gene>
    <name evidence="2" type="primary">ORF70879</name>
</gene>
<feature type="compositionally biased region" description="Basic and acidic residues" evidence="1">
    <location>
        <begin position="209"/>
        <end position="227"/>
    </location>
</feature>
<feature type="compositionally biased region" description="Polar residues" evidence="1">
    <location>
        <begin position="18"/>
        <end position="28"/>
    </location>
</feature>
<protein>
    <submittedName>
        <fullName evidence="2">Uncharacterized protein</fullName>
    </submittedName>
</protein>
<feature type="compositionally biased region" description="Basic and acidic residues" evidence="1">
    <location>
        <begin position="175"/>
        <end position="188"/>
    </location>
</feature>
<feature type="compositionally biased region" description="Polar residues" evidence="1">
    <location>
        <begin position="161"/>
        <end position="174"/>
    </location>
</feature>
<sequence length="227" mass="25761">EQLEGKLSESRKKRRMNKSGTSQTVQSSHSEDYVDAGELNNMTTAEILARFSNARRARKEYRQNGQEQSQLKSNISLKSIDNKVNKLKQSSKKVKRKLTVPLKSTMDSSYELTTQLSLNTPVDVYAVKKLNDTRTGNSSMNSLPHIKQIKVNIVKSRKESTFSANRQSQQSFENTTKKHDSYSTRIKDQINVSQATGRVSLQNKSNTMDSDRQVTENKKNTNEHKSG</sequence>
<dbReference type="AlphaFoldDB" id="A0A0B6ZLU6"/>
<name>A0A0B6ZLU6_9EUPU</name>
<dbReference type="EMBL" id="HACG01022749">
    <property type="protein sequence ID" value="CEK69614.1"/>
    <property type="molecule type" value="Transcribed_RNA"/>
</dbReference>
<reference evidence="2" key="1">
    <citation type="submission" date="2014-12" db="EMBL/GenBank/DDBJ databases">
        <title>Insight into the proteome of Arion vulgaris.</title>
        <authorList>
            <person name="Aradska J."/>
            <person name="Bulat T."/>
            <person name="Smidak R."/>
            <person name="Sarate P."/>
            <person name="Gangsoo J."/>
            <person name="Sialana F."/>
            <person name="Bilban M."/>
            <person name="Lubec G."/>
        </authorList>
    </citation>
    <scope>NUCLEOTIDE SEQUENCE</scope>
    <source>
        <tissue evidence="2">Skin</tissue>
    </source>
</reference>
<evidence type="ECO:0000256" key="1">
    <source>
        <dbReference type="SAM" id="MobiDB-lite"/>
    </source>
</evidence>
<feature type="non-terminal residue" evidence="2">
    <location>
        <position position="1"/>
    </location>
</feature>
<feature type="region of interest" description="Disordered" evidence="1">
    <location>
        <begin position="1"/>
        <end position="39"/>
    </location>
</feature>
<organism evidence="2">
    <name type="scientific">Arion vulgaris</name>
    <dbReference type="NCBI Taxonomy" id="1028688"/>
    <lineage>
        <taxon>Eukaryota</taxon>
        <taxon>Metazoa</taxon>
        <taxon>Spiralia</taxon>
        <taxon>Lophotrochozoa</taxon>
        <taxon>Mollusca</taxon>
        <taxon>Gastropoda</taxon>
        <taxon>Heterobranchia</taxon>
        <taxon>Euthyneura</taxon>
        <taxon>Panpulmonata</taxon>
        <taxon>Eupulmonata</taxon>
        <taxon>Stylommatophora</taxon>
        <taxon>Helicina</taxon>
        <taxon>Arionoidea</taxon>
        <taxon>Arionidae</taxon>
        <taxon>Arion</taxon>
    </lineage>
</organism>
<evidence type="ECO:0000313" key="2">
    <source>
        <dbReference type="EMBL" id="CEK69614.1"/>
    </source>
</evidence>